<proteinExistence type="predicted"/>
<accession>A0A0E9XI97</accession>
<feature type="transmembrane region" description="Helical" evidence="1">
    <location>
        <begin position="15"/>
        <end position="36"/>
    </location>
</feature>
<dbReference type="AlphaFoldDB" id="A0A0E9XI97"/>
<keyword evidence="1" id="KW-0472">Membrane</keyword>
<evidence type="ECO:0000256" key="1">
    <source>
        <dbReference type="SAM" id="Phobius"/>
    </source>
</evidence>
<reference evidence="2" key="2">
    <citation type="journal article" date="2015" name="Fish Shellfish Immunol.">
        <title>Early steps in the European eel (Anguilla anguilla)-Vibrio vulnificus interaction in the gills: Role of the RtxA13 toxin.</title>
        <authorList>
            <person name="Callol A."/>
            <person name="Pajuelo D."/>
            <person name="Ebbesson L."/>
            <person name="Teles M."/>
            <person name="MacKenzie S."/>
            <person name="Amaro C."/>
        </authorList>
    </citation>
    <scope>NUCLEOTIDE SEQUENCE</scope>
</reference>
<organism evidence="2">
    <name type="scientific">Anguilla anguilla</name>
    <name type="common">European freshwater eel</name>
    <name type="synonym">Muraena anguilla</name>
    <dbReference type="NCBI Taxonomy" id="7936"/>
    <lineage>
        <taxon>Eukaryota</taxon>
        <taxon>Metazoa</taxon>
        <taxon>Chordata</taxon>
        <taxon>Craniata</taxon>
        <taxon>Vertebrata</taxon>
        <taxon>Euteleostomi</taxon>
        <taxon>Actinopterygii</taxon>
        <taxon>Neopterygii</taxon>
        <taxon>Teleostei</taxon>
        <taxon>Anguilliformes</taxon>
        <taxon>Anguillidae</taxon>
        <taxon>Anguilla</taxon>
    </lineage>
</organism>
<name>A0A0E9XI97_ANGAN</name>
<keyword evidence="1" id="KW-1133">Transmembrane helix</keyword>
<evidence type="ECO:0000313" key="2">
    <source>
        <dbReference type="EMBL" id="JAI01556.1"/>
    </source>
</evidence>
<protein>
    <submittedName>
        <fullName evidence="2">Uncharacterized protein</fullName>
    </submittedName>
</protein>
<dbReference type="EMBL" id="GBXM01007022">
    <property type="protein sequence ID" value="JAI01556.1"/>
    <property type="molecule type" value="Transcribed_RNA"/>
</dbReference>
<sequence length="53" mass="6076">MKGMNCLTDGCPTCSYYICFFFICILICNLTGKLSVMHTRPDRCKNVCSFVHF</sequence>
<reference evidence="2" key="1">
    <citation type="submission" date="2014-11" db="EMBL/GenBank/DDBJ databases">
        <authorList>
            <person name="Amaro Gonzalez C."/>
        </authorList>
    </citation>
    <scope>NUCLEOTIDE SEQUENCE</scope>
</reference>
<keyword evidence="1" id="KW-0812">Transmembrane</keyword>